<dbReference type="GO" id="GO:0005829">
    <property type="term" value="C:cytosol"/>
    <property type="evidence" value="ECO:0007669"/>
    <property type="project" value="TreeGrafter"/>
</dbReference>
<dbReference type="SUPFAM" id="SSF53649">
    <property type="entry name" value="Alkaline phosphatase-like"/>
    <property type="match status" value="1"/>
</dbReference>
<dbReference type="GO" id="GO:0006007">
    <property type="term" value="P:glucose catabolic process"/>
    <property type="evidence" value="ECO:0007669"/>
    <property type="project" value="InterPro"/>
</dbReference>
<dbReference type="PANTHER" id="PTHR31637">
    <property type="entry name" value="2,3-BISPHOSPHOGLYCERATE-INDEPENDENT PHOSPHOGLYCERATE MUTASE"/>
    <property type="match status" value="1"/>
</dbReference>
<evidence type="ECO:0000259" key="1">
    <source>
        <dbReference type="Pfam" id="PF01676"/>
    </source>
</evidence>
<dbReference type="AlphaFoldDB" id="A0A645BP00"/>
<gene>
    <name evidence="2" type="primary">gpmI_27</name>
    <name evidence="2" type="ORF">SDC9_114116</name>
</gene>
<accession>A0A645BP00</accession>
<dbReference type="InterPro" id="IPR017850">
    <property type="entry name" value="Alkaline_phosphatase_core_sf"/>
</dbReference>
<protein>
    <submittedName>
        <fullName evidence="2">2,3-bisphosphoglycerate-independent phosphoglycerate mutase</fullName>
        <ecNumber evidence="2">5.4.2.12</ecNumber>
    </submittedName>
</protein>
<evidence type="ECO:0000313" key="2">
    <source>
        <dbReference type="EMBL" id="MPM67199.1"/>
    </source>
</evidence>
<dbReference type="GO" id="GO:0004619">
    <property type="term" value="F:phosphoglycerate mutase activity"/>
    <property type="evidence" value="ECO:0007669"/>
    <property type="project" value="UniProtKB-EC"/>
</dbReference>
<dbReference type="PANTHER" id="PTHR31637:SF0">
    <property type="entry name" value="2,3-BISPHOSPHOGLYCERATE-INDEPENDENT PHOSPHOGLYCERATE MUTASE"/>
    <property type="match status" value="1"/>
</dbReference>
<keyword evidence="2" id="KW-0413">Isomerase</keyword>
<dbReference type="InterPro" id="IPR006124">
    <property type="entry name" value="Metalloenzyme"/>
</dbReference>
<dbReference type="EC" id="5.4.2.12" evidence="2"/>
<dbReference type="Gene3D" id="3.40.720.10">
    <property type="entry name" value="Alkaline Phosphatase, subunit A"/>
    <property type="match status" value="1"/>
</dbReference>
<dbReference type="InterPro" id="IPR005995">
    <property type="entry name" value="Pgm_bpd_ind"/>
</dbReference>
<sequence length="143" mass="15415">MHTLDIANSMVKAIESDKYNLIMANFNNPDIIGHTGNIPATIIGVEECDKGMALVVEAVKKKGGLLVISADHGNAEVMLNEDGTPETQHSANKVPFIVMDDDPKYKNIKLRDDGALKDITPTILDILGIEKPAEMTGESLISS</sequence>
<dbReference type="Pfam" id="PF01676">
    <property type="entry name" value="Metalloenzyme"/>
    <property type="match status" value="1"/>
</dbReference>
<reference evidence="2" key="1">
    <citation type="submission" date="2019-08" db="EMBL/GenBank/DDBJ databases">
        <authorList>
            <person name="Kucharzyk K."/>
            <person name="Murdoch R.W."/>
            <person name="Higgins S."/>
            <person name="Loffler F."/>
        </authorList>
    </citation>
    <scope>NUCLEOTIDE SEQUENCE</scope>
</reference>
<dbReference type="EMBL" id="VSSQ01021549">
    <property type="protein sequence ID" value="MPM67199.1"/>
    <property type="molecule type" value="Genomic_DNA"/>
</dbReference>
<proteinExistence type="predicted"/>
<name>A0A645BP00_9ZZZZ</name>
<dbReference type="GO" id="GO:0030145">
    <property type="term" value="F:manganese ion binding"/>
    <property type="evidence" value="ECO:0007669"/>
    <property type="project" value="TreeGrafter"/>
</dbReference>
<comment type="caution">
    <text evidence="2">The sequence shown here is derived from an EMBL/GenBank/DDBJ whole genome shotgun (WGS) entry which is preliminary data.</text>
</comment>
<organism evidence="2">
    <name type="scientific">bioreactor metagenome</name>
    <dbReference type="NCBI Taxonomy" id="1076179"/>
    <lineage>
        <taxon>unclassified sequences</taxon>
        <taxon>metagenomes</taxon>
        <taxon>ecological metagenomes</taxon>
    </lineage>
</organism>
<feature type="domain" description="Metalloenzyme" evidence="1">
    <location>
        <begin position="2"/>
        <end position="131"/>
    </location>
</feature>